<dbReference type="Proteomes" id="UP000186817">
    <property type="component" value="Unassembled WGS sequence"/>
</dbReference>
<dbReference type="Gene3D" id="1.10.150.50">
    <property type="entry name" value="Transcription Factor, Ets-1"/>
    <property type="match status" value="1"/>
</dbReference>
<organism evidence="4 5">
    <name type="scientific">Symbiodinium microadriaticum</name>
    <name type="common">Dinoflagellate</name>
    <name type="synonym">Zooxanthella microadriatica</name>
    <dbReference type="NCBI Taxonomy" id="2951"/>
    <lineage>
        <taxon>Eukaryota</taxon>
        <taxon>Sar</taxon>
        <taxon>Alveolata</taxon>
        <taxon>Dinophyceae</taxon>
        <taxon>Suessiales</taxon>
        <taxon>Symbiodiniaceae</taxon>
        <taxon>Symbiodinium</taxon>
    </lineage>
</organism>
<dbReference type="SMART" id="SM00454">
    <property type="entry name" value="SAM"/>
    <property type="match status" value="1"/>
</dbReference>
<dbReference type="SUPFAM" id="SSF47954">
    <property type="entry name" value="Cyclin-like"/>
    <property type="match status" value="1"/>
</dbReference>
<dbReference type="Pfam" id="PF13460">
    <property type="entry name" value="NAD_binding_10"/>
    <property type="match status" value="1"/>
</dbReference>
<protein>
    <recommendedName>
        <fullName evidence="3">SAM domain-containing protein</fullName>
    </recommendedName>
</protein>
<dbReference type="Pfam" id="PF08613">
    <property type="entry name" value="Cyclin"/>
    <property type="match status" value="1"/>
</dbReference>
<evidence type="ECO:0000259" key="3">
    <source>
        <dbReference type="PROSITE" id="PS50105"/>
    </source>
</evidence>
<name>A0A1Q9C7J5_SYMMI</name>
<dbReference type="InterPro" id="IPR013761">
    <property type="entry name" value="SAM/pointed_sf"/>
</dbReference>
<feature type="compositionally biased region" description="Basic and acidic residues" evidence="2">
    <location>
        <begin position="1385"/>
        <end position="1403"/>
    </location>
</feature>
<dbReference type="GO" id="GO:0016491">
    <property type="term" value="F:oxidoreductase activity"/>
    <property type="evidence" value="ECO:0007669"/>
    <property type="project" value="InterPro"/>
</dbReference>
<dbReference type="OrthoDB" id="337735at2759"/>
<dbReference type="SUPFAM" id="SSF47769">
    <property type="entry name" value="SAM/Pointed domain"/>
    <property type="match status" value="1"/>
</dbReference>
<dbReference type="InterPro" id="IPR036291">
    <property type="entry name" value="NAD(P)-bd_dom_sf"/>
</dbReference>
<keyword evidence="1" id="KW-0175">Coiled coil</keyword>
<dbReference type="InterPro" id="IPR001660">
    <property type="entry name" value="SAM"/>
</dbReference>
<feature type="coiled-coil region" evidence="1">
    <location>
        <begin position="1664"/>
        <end position="1733"/>
    </location>
</feature>
<feature type="region of interest" description="Disordered" evidence="2">
    <location>
        <begin position="1754"/>
        <end position="1806"/>
    </location>
</feature>
<feature type="region of interest" description="Disordered" evidence="2">
    <location>
        <begin position="1248"/>
        <end position="1280"/>
    </location>
</feature>
<dbReference type="CDD" id="cd05243">
    <property type="entry name" value="SDR_a5"/>
    <property type="match status" value="1"/>
</dbReference>
<feature type="compositionally biased region" description="Low complexity" evidence="2">
    <location>
        <begin position="1404"/>
        <end position="1430"/>
    </location>
</feature>
<keyword evidence="5" id="KW-1185">Reference proteome</keyword>
<proteinExistence type="predicted"/>
<evidence type="ECO:0000313" key="4">
    <source>
        <dbReference type="EMBL" id="OLP78847.1"/>
    </source>
</evidence>
<feature type="compositionally biased region" description="Polar residues" evidence="2">
    <location>
        <begin position="1268"/>
        <end position="1280"/>
    </location>
</feature>
<dbReference type="PROSITE" id="PS50105">
    <property type="entry name" value="SAM_DOMAIN"/>
    <property type="match status" value="1"/>
</dbReference>
<comment type="caution">
    <text evidence="4">The sequence shown here is derived from an EMBL/GenBank/DDBJ whole genome shotgun (WGS) entry which is preliminary data.</text>
</comment>
<feature type="domain" description="SAM" evidence="3">
    <location>
        <begin position="1579"/>
        <end position="1646"/>
    </location>
</feature>
<sequence>MPLGLAANELLSRSLLLVQAVITSGGDFSLENPLTSLLWQVPAVQQLKVRHHLYNVDFDQCEFGSTSRKSTRPLVSNALFLQLARTCSGGHEHVPLKGKVRRPDGRWIFATKPAQPQLYPLGLAIAWSAVVAQIVRGTLPQFAKSFDLVAWWLIQRIVTGSSATPFLGRAGSSPRTGCSPCLYQLKRGAAKPLLEIECEPGVAARWALQITHPFTVQPEISEEIFQNINTIASGPLALVDRRLRDLQYWKDRAQALLPAIDQELRAIADPALRRLLRGGPDYADLQLCSFAPSSTTSCSRPRGVPTNLSHKVCALVSRSSDPFNWPEYPKPQNPVRVSEAESRAWEFRKKILPRCSAVPVSDMLRSLWKSTLEDVAEGSTVGPFQDEDEVTQFLGCDDWIPTQRTRAGDRRLQGWVLDERKASRQLPILPQHRKFSVICLKDLEDDRPKYFVMIGHSFVLVSAVYNYNRRSAALNDVFTRLFKMVSFNFYDDKYGFETELTTRSAKLDFLLEIKEERKAELVESIDAILTSGTLDPGTAGKLKGRLMFGASQLWGKVGLPFFRPISERQYSKDLSGDRMDLNEALKRSLICWRGLVVCGPPREISLRASKRSDIVIFTDGFTPDQRKAECGPDRVGAVMFDRRGLAPKQFTEVIPHSISEKWIPRKIQIVPIEMIALILALETFRGFCVEWLGMEIGYPTWKLGLLLKRALVGGVAPFASPDWDLGDPNNLATLVGVRLWCPTARKAMTTKFPSTLTLMELAEELSAKNCELQLQWIRRDLNQLADDLTNDSFAAGLRVEAFSARQGTFATPRKRVSWEVAGLEVLASVRIRAEVFELSGKHIADMNILCPGEVASLEVLASVRRGLKAADAGWKQSWEERTAYVPDFCCHVTTMFVTSSRVRAGFSLVILPSLLAIQCHLQMRVVVTGAGGQTGSLVVKKLIEHGIETTAVVRSEVSKNKLANQLDAKAAVNIVLADVTNPETLRPVFVGMDACVIVTSSMPQLLKSSLLGVILAKVFTLGYVSKKPSFYFDEGQSPEIVDWLGQRSQIDAAKASGLKHVVLVSSMAGTKPDHFLNTHIENIVLWKRKAECYLVSSGLPYTIIHPGGLLPHFGDDKPAPGGRRMLYAAVDDSLMDDGQNHSQVPREDVAAVCVASLLEPQLSKGRSFDLGSGPDLGEPCNLSLKDLLEPLQGSNACYTKVLVEFVEANLCQATGKAWAQALLYKREGEEWLAQPLAAWCKTSLLKDEPAPTDELSDQDSDPAAMVQSDDTQVSAADSSFLPQPSQFASTILQYPEGDAASKDAEESPEKQLHPFEVQPQPLPVAALPDAAMVSKVEPEERAAEDADTALSEVPPELAPGKASKKEKKEKKDKKEKKKDKRAKKEKKEKSDPTTEAQPRESKRQAAPQVAIVAAQLDSSSSSSAEIAARAQLRTPKVSSDSLERPRFASIAWHAWLKLLSGTLAQMNARPPSQRNGAPPRSLQRKPGSAPRPPSRIADSQVSQLSPEARDASARGRPSPEAVYSVSNARDARDVQTAVGRRPARGPLGAAGASVSTKPARAASSGPGVGRSSAHGGNEVNRTPTSAYLRLYGLNQYARAFVAAGFHDLETIGRLSETEVLDFLESLRVYPGHKLRLLRAIECLRHAVLGADRREEQMLEDDAALQRLCSQNSELTREKAEAENESKKWQQESRRLLEVIRDQGAELQKQRDKVLELEELVQAQTEQVDFLTGQLHALAQAAGPEALNDMFQSHNRRADSGLGGLGDESPQPVPRARALSDSDSLTMPPPREGYHEPAELEPPRAKLAKSMEIPSASAEVDNLIRCLATALQNKVILSVGKPRPHTGSVECLAACAIFLEPVCKDMLEKQVRPRDACGEGFSFNENSDFGTPLSSMCSPLMSKESSAQVSESLNKPSHPFNSIAVRRIPNKWDIYDFLELVVHALEVHPEVSVVTLVYLDRFCETSGIALTPDNWQRLTITAMMLASKVWYDESYENVDFAQKFDLYSLAEINTFERIFLKCVSYDMSVKAVQYAQTYFFLRTLGAKDSVEFTLQPLDEVGESKLQERCLAKQVEFKRRYLGDGKDFSVTTAF</sequence>
<dbReference type="Gene3D" id="1.10.472.10">
    <property type="entry name" value="Cyclin-like"/>
    <property type="match status" value="1"/>
</dbReference>
<reference evidence="4 5" key="1">
    <citation type="submission" date="2016-02" db="EMBL/GenBank/DDBJ databases">
        <title>Genome analysis of coral dinoflagellate symbionts highlights evolutionary adaptations to a symbiotic lifestyle.</title>
        <authorList>
            <person name="Aranda M."/>
            <person name="Li Y."/>
            <person name="Liew Y.J."/>
            <person name="Baumgarten S."/>
            <person name="Simakov O."/>
            <person name="Wilson M."/>
            <person name="Piel J."/>
            <person name="Ashoor H."/>
            <person name="Bougouffa S."/>
            <person name="Bajic V.B."/>
            <person name="Ryu T."/>
            <person name="Ravasi T."/>
            <person name="Bayer T."/>
            <person name="Micklem G."/>
            <person name="Kim H."/>
            <person name="Bhak J."/>
            <person name="Lajeunesse T.C."/>
            <person name="Voolstra C.R."/>
        </authorList>
    </citation>
    <scope>NUCLEOTIDE SEQUENCE [LARGE SCALE GENOMIC DNA]</scope>
    <source>
        <strain evidence="4 5">CCMP2467</strain>
    </source>
</reference>
<feature type="compositionally biased region" description="Acidic residues" evidence="2">
    <location>
        <begin position="1250"/>
        <end position="1260"/>
    </location>
</feature>
<dbReference type="InterPro" id="IPR016040">
    <property type="entry name" value="NAD(P)-bd_dom"/>
</dbReference>
<dbReference type="PANTHER" id="PTHR14194">
    <property type="entry name" value="NITROGEN METABOLIC REGULATION PROTEIN NMR-RELATED"/>
    <property type="match status" value="1"/>
</dbReference>
<gene>
    <name evidence="4" type="ORF">AK812_SmicGene40939</name>
</gene>
<feature type="compositionally biased region" description="Basic residues" evidence="2">
    <location>
        <begin position="1362"/>
        <end position="1384"/>
    </location>
</feature>
<dbReference type="Pfam" id="PF00536">
    <property type="entry name" value="SAM_1"/>
    <property type="match status" value="1"/>
</dbReference>
<dbReference type="InterPro" id="IPR036915">
    <property type="entry name" value="Cyclin-like_sf"/>
</dbReference>
<feature type="region of interest" description="Disordered" evidence="2">
    <location>
        <begin position="1335"/>
        <end position="1443"/>
    </location>
</feature>
<evidence type="ECO:0000256" key="1">
    <source>
        <dbReference type="SAM" id="Coils"/>
    </source>
</evidence>
<dbReference type="InterPro" id="IPR044163">
    <property type="entry name" value="SARED1-like"/>
</dbReference>
<dbReference type="GO" id="GO:0019901">
    <property type="term" value="F:protein kinase binding"/>
    <property type="evidence" value="ECO:0007669"/>
    <property type="project" value="InterPro"/>
</dbReference>
<dbReference type="CDD" id="cd20540">
    <property type="entry name" value="CYCLIN_CCNY_like"/>
    <property type="match status" value="1"/>
</dbReference>
<feature type="region of interest" description="Disordered" evidence="2">
    <location>
        <begin position="1467"/>
        <end position="1580"/>
    </location>
</feature>
<dbReference type="SUPFAM" id="SSF51735">
    <property type="entry name" value="NAD(P)-binding Rossmann-fold domains"/>
    <property type="match status" value="1"/>
</dbReference>
<accession>A0A1Q9C7J5</accession>
<dbReference type="EMBL" id="LSRX01001555">
    <property type="protein sequence ID" value="OLP78847.1"/>
    <property type="molecule type" value="Genomic_DNA"/>
</dbReference>
<dbReference type="Gene3D" id="3.40.50.720">
    <property type="entry name" value="NAD(P)-binding Rossmann-like Domain"/>
    <property type="match status" value="1"/>
</dbReference>
<evidence type="ECO:0000256" key="2">
    <source>
        <dbReference type="SAM" id="MobiDB-lite"/>
    </source>
</evidence>
<feature type="compositionally biased region" description="Basic and acidic residues" evidence="2">
    <location>
        <begin position="1791"/>
        <end position="1803"/>
    </location>
</feature>
<dbReference type="InterPro" id="IPR013922">
    <property type="entry name" value="Cyclin_PHO80-like"/>
</dbReference>
<dbReference type="PANTHER" id="PTHR14194:SF86">
    <property type="entry name" value="OS05G0110300 PROTEIN"/>
    <property type="match status" value="1"/>
</dbReference>
<evidence type="ECO:0000313" key="5">
    <source>
        <dbReference type="Proteomes" id="UP000186817"/>
    </source>
</evidence>